<feature type="compositionally biased region" description="Low complexity" evidence="1">
    <location>
        <begin position="62"/>
        <end position="76"/>
    </location>
</feature>
<organism evidence="2 3">
    <name type="scientific">Rangifer tarandus platyrhynchus</name>
    <name type="common">Svalbard reindeer</name>
    <dbReference type="NCBI Taxonomy" id="3082113"/>
    <lineage>
        <taxon>Eukaryota</taxon>
        <taxon>Metazoa</taxon>
        <taxon>Chordata</taxon>
        <taxon>Craniata</taxon>
        <taxon>Vertebrata</taxon>
        <taxon>Euteleostomi</taxon>
        <taxon>Mammalia</taxon>
        <taxon>Eutheria</taxon>
        <taxon>Laurasiatheria</taxon>
        <taxon>Artiodactyla</taxon>
        <taxon>Ruminantia</taxon>
        <taxon>Pecora</taxon>
        <taxon>Cervidae</taxon>
        <taxon>Odocoileinae</taxon>
        <taxon>Rangifer</taxon>
    </lineage>
</organism>
<name>A0ABN8YA26_RANTA</name>
<sequence length="141" mass="14579">MVSTASLEQRLSVIKHSVTAAGHAAGWPLSLLPEHQPVLLGPAGRLPPTPGPSLQPAPPPVAQQGPLAATRAAQAAPDPGLSALQRREPSAGQRPPAEVAELGRSRVSPPVRVGPPARRPGCCHTRGFRLRPEARCPAPSP</sequence>
<keyword evidence="3" id="KW-1185">Reference proteome</keyword>
<evidence type="ECO:0000256" key="1">
    <source>
        <dbReference type="SAM" id="MobiDB-lite"/>
    </source>
</evidence>
<accession>A0ABN8YA26</accession>
<dbReference type="Proteomes" id="UP001176941">
    <property type="component" value="Chromosome 16"/>
</dbReference>
<feature type="region of interest" description="Disordered" evidence="1">
    <location>
        <begin position="37"/>
        <end position="126"/>
    </location>
</feature>
<reference evidence="2" key="1">
    <citation type="submission" date="2023-04" db="EMBL/GenBank/DDBJ databases">
        <authorList>
            <consortium name="ELIXIR-Norway"/>
        </authorList>
    </citation>
    <scope>NUCLEOTIDE SEQUENCE [LARGE SCALE GENOMIC DNA]</scope>
</reference>
<dbReference type="EMBL" id="OX459952">
    <property type="protein sequence ID" value="CAI9158051.1"/>
    <property type="molecule type" value="Genomic_DNA"/>
</dbReference>
<protein>
    <submittedName>
        <fullName evidence="2">Uncharacterized protein</fullName>
    </submittedName>
</protein>
<feature type="compositionally biased region" description="Low complexity" evidence="1">
    <location>
        <begin position="105"/>
        <end position="120"/>
    </location>
</feature>
<evidence type="ECO:0000313" key="3">
    <source>
        <dbReference type="Proteomes" id="UP001176941"/>
    </source>
</evidence>
<feature type="compositionally biased region" description="Pro residues" evidence="1">
    <location>
        <begin position="45"/>
        <end position="61"/>
    </location>
</feature>
<evidence type="ECO:0000313" key="2">
    <source>
        <dbReference type="EMBL" id="CAI9158051.1"/>
    </source>
</evidence>
<gene>
    <name evidence="2" type="ORF">MRATA1EN1_LOCUS7013</name>
</gene>
<proteinExistence type="predicted"/>